<keyword evidence="1" id="KW-0472">Membrane</keyword>
<protein>
    <submittedName>
        <fullName evidence="2">Mechanosensitive ion channel</fullName>
    </submittedName>
</protein>
<organism evidence="2 3">
    <name type="scientific">Terriglobus albidus</name>
    <dbReference type="NCBI Taxonomy" id="1592106"/>
    <lineage>
        <taxon>Bacteria</taxon>
        <taxon>Pseudomonadati</taxon>
        <taxon>Acidobacteriota</taxon>
        <taxon>Terriglobia</taxon>
        <taxon>Terriglobales</taxon>
        <taxon>Acidobacteriaceae</taxon>
        <taxon>Terriglobus</taxon>
    </lineage>
</organism>
<proteinExistence type="predicted"/>
<feature type="transmembrane region" description="Helical" evidence="1">
    <location>
        <begin position="342"/>
        <end position="363"/>
    </location>
</feature>
<dbReference type="OrthoDB" id="9809206at2"/>
<keyword evidence="3" id="KW-1185">Reference proteome</keyword>
<feature type="transmembrane region" description="Helical" evidence="1">
    <location>
        <begin position="300"/>
        <end position="322"/>
    </location>
</feature>
<dbReference type="PANTHER" id="PTHR30566:SF5">
    <property type="entry name" value="MECHANOSENSITIVE ION CHANNEL PROTEIN 1, MITOCHONDRIAL-RELATED"/>
    <property type="match status" value="1"/>
</dbReference>
<dbReference type="InterPro" id="IPR023408">
    <property type="entry name" value="MscS_beta-dom_sf"/>
</dbReference>
<name>A0A5B9EJJ5_9BACT</name>
<sequence>MEYLPFLQAKKGNWTGEYVSHGIVDQRPWQTAATLAGMAQSAEERELAREAERLADHEVDQAFSQSLRQASLVKPQLNGRALALQQRVTELQATVKGDQARIAALTGSSGAKSGSTESKDTDLEVAKAQLGLDQNELADSIEDLSRESGDPRVKLQQELAARQAAVKKYYDSASKDEGQTAVSSAEQYKTLAQQAFAWWSHRKRSQLISQAKQLALADVAALTDDQARMKAEASQIAANVSATAALMPSSERVEQLQRLAAQQNIQNILNDRLGAQQQLVALYERWGKQVEIQNKIVIHLMLQSLAVIAAICVLTILAGWFVQVALERMFHERRQKQTLKTVLNLSTQLVGLLLVLLVIFGVPRQMPTILGLATAGLTLVFQDFILAFCGWFVLMGPNGIRVHDWVEIDGVGGEVVQLGLFRTWLLETGNWTANGHPTGRKVSFLNGYAIRGKYFNFSTVGQWMWDEININIPSETSVHPLIEKIYEASVQATEADAKMAQEEWKRVTHEEGSPQFSAMPSVNLRPAGSGVDVVVRYITRAGVRLETRNHLFETVIDLMRELNPRSGH</sequence>
<keyword evidence="1" id="KW-1133">Transmembrane helix</keyword>
<evidence type="ECO:0000256" key="1">
    <source>
        <dbReference type="SAM" id="Phobius"/>
    </source>
</evidence>
<dbReference type="Proteomes" id="UP000321820">
    <property type="component" value="Chromosome"/>
</dbReference>
<dbReference type="Gene3D" id="2.30.30.60">
    <property type="match status" value="1"/>
</dbReference>
<feature type="transmembrane region" description="Helical" evidence="1">
    <location>
        <begin position="369"/>
        <end position="394"/>
    </location>
</feature>
<evidence type="ECO:0000313" key="3">
    <source>
        <dbReference type="Proteomes" id="UP000321820"/>
    </source>
</evidence>
<evidence type="ECO:0000313" key="2">
    <source>
        <dbReference type="EMBL" id="QEE31245.1"/>
    </source>
</evidence>
<accession>A0A5B9EJJ5</accession>
<reference evidence="2 3" key="1">
    <citation type="submission" date="2019-08" db="EMBL/GenBank/DDBJ databases">
        <title>Complete genome sequence of Terriglobus albidus strain ORNL.</title>
        <authorList>
            <person name="Podar M."/>
        </authorList>
    </citation>
    <scope>NUCLEOTIDE SEQUENCE [LARGE SCALE GENOMIC DNA]</scope>
    <source>
        <strain evidence="2 3">ORNL</strain>
    </source>
</reference>
<dbReference type="EMBL" id="CP042806">
    <property type="protein sequence ID" value="QEE31245.1"/>
    <property type="molecule type" value="Genomic_DNA"/>
</dbReference>
<keyword evidence="1" id="KW-0812">Transmembrane</keyword>
<dbReference type="AlphaFoldDB" id="A0A5B9EJJ5"/>
<dbReference type="KEGG" id="talb:FTW19_07975"/>
<dbReference type="PANTHER" id="PTHR30566">
    <property type="entry name" value="YNAI-RELATED MECHANOSENSITIVE ION CHANNEL"/>
    <property type="match status" value="1"/>
</dbReference>
<gene>
    <name evidence="2" type="ORF">FTW19_07975</name>
</gene>